<evidence type="ECO:0000313" key="2">
    <source>
        <dbReference type="Proteomes" id="UP001597399"/>
    </source>
</evidence>
<accession>A0ABW5S6E3</accession>
<name>A0ABW5S6E3_9BACL</name>
<keyword evidence="2" id="KW-1185">Reference proteome</keyword>
<dbReference type="InterPro" id="IPR025072">
    <property type="entry name" value="Fur_reg_FbpA"/>
</dbReference>
<sequence length="52" mass="6286">MSNTLTRSYEEKKSDLISKMLDHGIFKFKNHQLYELSLTELENVYQKHLRNN</sequence>
<organism evidence="1 2">
    <name type="scientific">Sporolactobacillus shoreicorticis</name>
    <dbReference type="NCBI Taxonomy" id="1923877"/>
    <lineage>
        <taxon>Bacteria</taxon>
        <taxon>Bacillati</taxon>
        <taxon>Bacillota</taxon>
        <taxon>Bacilli</taxon>
        <taxon>Bacillales</taxon>
        <taxon>Sporolactobacillaceae</taxon>
        <taxon>Sporolactobacillus</taxon>
    </lineage>
</organism>
<dbReference type="EMBL" id="JBHUMQ010000031">
    <property type="protein sequence ID" value="MFD2694828.1"/>
    <property type="molecule type" value="Genomic_DNA"/>
</dbReference>
<comment type="caution">
    <text evidence="1">The sequence shown here is derived from an EMBL/GenBank/DDBJ whole genome shotgun (WGS) entry which is preliminary data.</text>
</comment>
<gene>
    <name evidence="1" type="ORF">ACFSUE_14520</name>
</gene>
<dbReference type="RefSeq" id="WP_253061944.1">
    <property type="nucleotide sequence ID" value="NZ_JAMXWM010000011.1"/>
</dbReference>
<dbReference type="Proteomes" id="UP001597399">
    <property type="component" value="Unassembled WGS sequence"/>
</dbReference>
<proteinExistence type="predicted"/>
<reference evidence="2" key="1">
    <citation type="journal article" date="2019" name="Int. J. Syst. Evol. Microbiol.">
        <title>The Global Catalogue of Microorganisms (GCM) 10K type strain sequencing project: providing services to taxonomists for standard genome sequencing and annotation.</title>
        <authorList>
            <consortium name="The Broad Institute Genomics Platform"/>
            <consortium name="The Broad Institute Genome Sequencing Center for Infectious Disease"/>
            <person name="Wu L."/>
            <person name="Ma J."/>
        </authorList>
    </citation>
    <scope>NUCLEOTIDE SEQUENCE [LARGE SCALE GENOMIC DNA]</scope>
    <source>
        <strain evidence="2">TISTR 2466</strain>
    </source>
</reference>
<protein>
    <submittedName>
        <fullName evidence="1">Fur-regulated basic protein FbpA</fullName>
    </submittedName>
</protein>
<evidence type="ECO:0000313" key="1">
    <source>
        <dbReference type="EMBL" id="MFD2694828.1"/>
    </source>
</evidence>
<dbReference type="Pfam" id="PF13076">
    <property type="entry name" value="Fur_reg_FbpA"/>
    <property type="match status" value="1"/>
</dbReference>